<comment type="similarity">
    <text evidence="8">Belongs to the auxin efflux carrier (TC 2.A.69.2) family.</text>
</comment>
<proteinExistence type="inferred from homology"/>
<dbReference type="EMBL" id="JANAVB010018998">
    <property type="protein sequence ID" value="KAJ6828713.1"/>
    <property type="molecule type" value="Genomic_DNA"/>
</dbReference>
<feature type="transmembrane region" description="Helical" evidence="9">
    <location>
        <begin position="294"/>
        <end position="312"/>
    </location>
</feature>
<comment type="subcellular location">
    <subcellularLocation>
        <location evidence="1">Endoplasmic reticulum membrane</location>
        <topology evidence="1">Multi-pass membrane protein</topology>
    </subcellularLocation>
</comment>
<sequence length="319" mass="34771">MGFLKLFETASVPVLNVLLVTALGSFIATEYIGILNEDARKHLNNVVFYVSNPALITTNLARTVTMDGLLLLWFMPVNILLTYIFGSAFGWVVIQVTKTPPRFRGLILGCCSAGNMGNMLLILIPAVCKERGSPFGAPDVCHTYGLEYASLSLAIGAFFLWLYVYNIMRLSTNAIKDKDNLRVNYQTSTMEIPDESRKLLPGSSKNSSMSVHSATESELPLSVSERSTETKVTVSGRLREILSSVSSLINFRKLFAPSTIAVIVGFVIGLIPQIRKAFIGESAPLRVIQESSALVGDVAIPTLTLILGGNLIKGKNIFF</sequence>
<dbReference type="InterPro" id="IPR045033">
    <property type="entry name" value="PILS1/3/4/5/7"/>
</dbReference>
<dbReference type="AlphaFoldDB" id="A0AAX6GJI4"/>
<feature type="transmembrane region" description="Helical" evidence="9">
    <location>
        <begin position="70"/>
        <end position="94"/>
    </location>
</feature>
<keyword evidence="3 9" id="KW-0812">Transmembrane</keyword>
<evidence type="ECO:0000256" key="4">
    <source>
        <dbReference type="ARBA" id="ARBA00022989"/>
    </source>
</evidence>
<dbReference type="Pfam" id="PF03547">
    <property type="entry name" value="Mem_trans"/>
    <property type="match status" value="1"/>
</dbReference>
<accession>A0AAX6GJI4</accession>
<keyword evidence="12" id="KW-1185">Reference proteome</keyword>
<evidence type="ECO:0000313" key="10">
    <source>
        <dbReference type="EMBL" id="KAJ6805107.1"/>
    </source>
</evidence>
<evidence type="ECO:0000256" key="2">
    <source>
        <dbReference type="ARBA" id="ARBA00022448"/>
    </source>
</evidence>
<keyword evidence="2" id="KW-0813">Transport</keyword>
<name>A0AAX6GJI4_IRIPA</name>
<comment type="function">
    <text evidence="7">Involved in cellular auxin homeostasis by regulating auxin metabolism. Regulates intracellular auxin accumulation at the endoplasmic reticulum and thus auxin availability for nuclear auxin signaling.</text>
</comment>
<protein>
    <submittedName>
        <fullName evidence="11">Protein PIN-LIKES 3-like isoform X1</fullName>
    </submittedName>
</protein>
<evidence type="ECO:0000256" key="3">
    <source>
        <dbReference type="ARBA" id="ARBA00022692"/>
    </source>
</evidence>
<feature type="transmembrane region" description="Helical" evidence="9">
    <location>
        <begin position="148"/>
        <end position="168"/>
    </location>
</feature>
<feature type="transmembrane region" description="Helical" evidence="9">
    <location>
        <begin position="106"/>
        <end position="128"/>
    </location>
</feature>
<dbReference type="InterPro" id="IPR004776">
    <property type="entry name" value="Mem_transp_PIN-like"/>
</dbReference>
<evidence type="ECO:0000313" key="11">
    <source>
        <dbReference type="EMBL" id="KAJ6828713.1"/>
    </source>
</evidence>
<evidence type="ECO:0000256" key="1">
    <source>
        <dbReference type="ARBA" id="ARBA00004477"/>
    </source>
</evidence>
<dbReference type="EMBL" id="JANAVB010035617">
    <property type="protein sequence ID" value="KAJ6805107.1"/>
    <property type="molecule type" value="Genomic_DNA"/>
</dbReference>
<keyword evidence="5 9" id="KW-0472">Membrane</keyword>
<evidence type="ECO:0000256" key="9">
    <source>
        <dbReference type="SAM" id="Phobius"/>
    </source>
</evidence>
<feature type="transmembrane region" description="Helical" evidence="9">
    <location>
        <begin position="254"/>
        <end position="274"/>
    </location>
</feature>
<dbReference type="GO" id="GO:0005789">
    <property type="term" value="C:endoplasmic reticulum membrane"/>
    <property type="evidence" value="ECO:0007669"/>
    <property type="project" value="UniProtKB-SubCell"/>
</dbReference>
<dbReference type="GO" id="GO:0080162">
    <property type="term" value="P:endoplasmic reticulum to cytosol auxin transport"/>
    <property type="evidence" value="ECO:0007669"/>
    <property type="project" value="InterPro"/>
</dbReference>
<evidence type="ECO:0000256" key="5">
    <source>
        <dbReference type="ARBA" id="ARBA00023136"/>
    </source>
</evidence>
<dbReference type="GO" id="GO:0009734">
    <property type="term" value="P:auxin-activated signaling pathway"/>
    <property type="evidence" value="ECO:0007669"/>
    <property type="project" value="UniProtKB-KW"/>
</dbReference>
<keyword evidence="6" id="KW-0927">Auxin signaling pathway</keyword>
<comment type="caution">
    <text evidence="11">The sequence shown here is derived from an EMBL/GenBank/DDBJ whole genome shotgun (WGS) entry which is preliminary data.</text>
</comment>
<dbReference type="PANTHER" id="PTHR31651:SF33">
    <property type="entry name" value="PROTEIN PIN-LIKES 1"/>
    <property type="match status" value="1"/>
</dbReference>
<organism evidence="11 12">
    <name type="scientific">Iris pallida</name>
    <name type="common">Sweet iris</name>
    <dbReference type="NCBI Taxonomy" id="29817"/>
    <lineage>
        <taxon>Eukaryota</taxon>
        <taxon>Viridiplantae</taxon>
        <taxon>Streptophyta</taxon>
        <taxon>Embryophyta</taxon>
        <taxon>Tracheophyta</taxon>
        <taxon>Spermatophyta</taxon>
        <taxon>Magnoliopsida</taxon>
        <taxon>Liliopsida</taxon>
        <taxon>Asparagales</taxon>
        <taxon>Iridaceae</taxon>
        <taxon>Iridoideae</taxon>
        <taxon>Irideae</taxon>
        <taxon>Iris</taxon>
    </lineage>
</organism>
<evidence type="ECO:0000313" key="12">
    <source>
        <dbReference type="Proteomes" id="UP001140949"/>
    </source>
</evidence>
<feature type="transmembrane region" description="Helical" evidence="9">
    <location>
        <begin position="12"/>
        <end position="34"/>
    </location>
</feature>
<gene>
    <name evidence="10" type="ORF">M6B38_181725</name>
    <name evidence="11" type="ORF">M6B38_360740</name>
</gene>
<dbReference type="PANTHER" id="PTHR31651">
    <property type="match status" value="1"/>
</dbReference>
<evidence type="ECO:0000256" key="7">
    <source>
        <dbReference type="ARBA" id="ARBA00025100"/>
    </source>
</evidence>
<dbReference type="Proteomes" id="UP001140949">
    <property type="component" value="Unassembled WGS sequence"/>
</dbReference>
<reference evidence="11" key="2">
    <citation type="submission" date="2023-04" db="EMBL/GenBank/DDBJ databases">
        <authorList>
            <person name="Bruccoleri R.E."/>
            <person name="Oakeley E.J."/>
            <person name="Faust A.-M."/>
            <person name="Dessus-Babus S."/>
            <person name="Altorfer M."/>
            <person name="Burckhardt D."/>
            <person name="Oertli M."/>
            <person name="Naumann U."/>
            <person name="Petersen F."/>
            <person name="Wong J."/>
        </authorList>
    </citation>
    <scope>NUCLEOTIDE SEQUENCE</scope>
    <source>
        <strain evidence="11">GSM-AAB239-AS_SAM_17_03QT</strain>
        <tissue evidence="11">Leaf</tissue>
    </source>
</reference>
<reference evidence="11" key="1">
    <citation type="journal article" date="2023" name="GigaByte">
        <title>Genome assembly of the bearded iris, Iris pallida Lam.</title>
        <authorList>
            <person name="Bruccoleri R.E."/>
            <person name="Oakeley E.J."/>
            <person name="Faust A.M.E."/>
            <person name="Altorfer M."/>
            <person name="Dessus-Babus S."/>
            <person name="Burckhardt D."/>
            <person name="Oertli M."/>
            <person name="Naumann U."/>
            <person name="Petersen F."/>
            <person name="Wong J."/>
        </authorList>
    </citation>
    <scope>NUCLEOTIDE SEQUENCE</scope>
    <source>
        <strain evidence="11">GSM-AAB239-AS_SAM_17_03QT</strain>
    </source>
</reference>
<evidence type="ECO:0000256" key="8">
    <source>
        <dbReference type="ARBA" id="ARBA00025752"/>
    </source>
</evidence>
<evidence type="ECO:0000256" key="6">
    <source>
        <dbReference type="ARBA" id="ARBA00023294"/>
    </source>
</evidence>
<keyword evidence="4 9" id="KW-1133">Transmembrane helix</keyword>